<accession>A0ABS7DNC6</accession>
<dbReference type="Proteomes" id="UP000719942">
    <property type="component" value="Unassembled WGS sequence"/>
</dbReference>
<evidence type="ECO:0000313" key="5">
    <source>
        <dbReference type="EMBL" id="MBW7572041.1"/>
    </source>
</evidence>
<dbReference type="Gene3D" id="1.10.10.10">
    <property type="entry name" value="Winged helix-like DNA-binding domain superfamily/Winged helix DNA-binding domain"/>
    <property type="match status" value="1"/>
</dbReference>
<dbReference type="InterPro" id="IPR036388">
    <property type="entry name" value="WH-like_DNA-bd_sf"/>
</dbReference>
<gene>
    <name evidence="5" type="ORF">J5W02_04385</name>
</gene>
<dbReference type="EMBL" id="JAGFNZ010000002">
    <property type="protein sequence ID" value="MBW7572041.1"/>
    <property type="molecule type" value="Genomic_DNA"/>
</dbReference>
<dbReference type="SUPFAM" id="SSF46785">
    <property type="entry name" value="Winged helix' DNA-binding domain"/>
    <property type="match status" value="1"/>
</dbReference>
<dbReference type="SMART" id="SM00347">
    <property type="entry name" value="HTH_MARR"/>
    <property type="match status" value="1"/>
</dbReference>
<sequence>MDENMILHRIIGLVQYKDAYQLQSSGIQPQDMYVLERIHFHKTVQIRDLTKNYGIPPSTLTGILDRLERKKYIQRVRKDRDRRAIELVTTDEGNIILQGHMREDRLFARNMFHTLPSEQRQQLLYLLNELLSNVSKETLFHEGK</sequence>
<name>A0ABS7DNC6_9FIRM</name>
<dbReference type="PRINTS" id="PR00598">
    <property type="entry name" value="HTHMARR"/>
</dbReference>
<organism evidence="5 6">
    <name type="scientific">Caproiciproducens faecalis</name>
    <dbReference type="NCBI Taxonomy" id="2820301"/>
    <lineage>
        <taxon>Bacteria</taxon>
        <taxon>Bacillati</taxon>
        <taxon>Bacillota</taxon>
        <taxon>Clostridia</taxon>
        <taxon>Eubacteriales</taxon>
        <taxon>Acutalibacteraceae</taxon>
        <taxon>Caproiciproducens</taxon>
    </lineage>
</organism>
<dbReference type="PROSITE" id="PS50995">
    <property type="entry name" value="HTH_MARR_2"/>
    <property type="match status" value="1"/>
</dbReference>
<dbReference type="Pfam" id="PF01047">
    <property type="entry name" value="MarR"/>
    <property type="match status" value="1"/>
</dbReference>
<protein>
    <submittedName>
        <fullName evidence="5">MarR family transcriptional regulator</fullName>
    </submittedName>
</protein>
<proteinExistence type="predicted"/>
<dbReference type="PANTHER" id="PTHR42756:SF1">
    <property type="entry name" value="TRANSCRIPTIONAL REPRESSOR OF EMRAB OPERON"/>
    <property type="match status" value="1"/>
</dbReference>
<dbReference type="InterPro" id="IPR000835">
    <property type="entry name" value="HTH_MarR-typ"/>
</dbReference>
<dbReference type="PANTHER" id="PTHR42756">
    <property type="entry name" value="TRANSCRIPTIONAL REGULATOR, MARR"/>
    <property type="match status" value="1"/>
</dbReference>
<comment type="caution">
    <text evidence="5">The sequence shown here is derived from an EMBL/GenBank/DDBJ whole genome shotgun (WGS) entry which is preliminary data.</text>
</comment>
<dbReference type="InterPro" id="IPR036390">
    <property type="entry name" value="WH_DNA-bd_sf"/>
</dbReference>
<evidence type="ECO:0000259" key="4">
    <source>
        <dbReference type="PROSITE" id="PS50995"/>
    </source>
</evidence>
<evidence type="ECO:0000256" key="3">
    <source>
        <dbReference type="ARBA" id="ARBA00023163"/>
    </source>
</evidence>
<keyword evidence="2" id="KW-0238">DNA-binding</keyword>
<keyword evidence="3" id="KW-0804">Transcription</keyword>
<dbReference type="RefSeq" id="WP_219964469.1">
    <property type="nucleotide sequence ID" value="NZ_JAGFNZ010000002.1"/>
</dbReference>
<feature type="domain" description="HTH marR-type" evidence="4">
    <location>
        <begin position="1"/>
        <end position="132"/>
    </location>
</feature>
<reference evidence="5 6" key="1">
    <citation type="submission" date="2021-03" db="EMBL/GenBank/DDBJ databases">
        <title>Caproiciproducens sp. nov. isolated from feces of cow.</title>
        <authorList>
            <person name="Choi J.-Y."/>
        </authorList>
    </citation>
    <scope>NUCLEOTIDE SEQUENCE [LARGE SCALE GENOMIC DNA]</scope>
    <source>
        <strain evidence="5 6">AGMB10547</strain>
    </source>
</reference>
<keyword evidence="6" id="KW-1185">Reference proteome</keyword>
<evidence type="ECO:0000313" key="6">
    <source>
        <dbReference type="Proteomes" id="UP000719942"/>
    </source>
</evidence>
<evidence type="ECO:0000256" key="1">
    <source>
        <dbReference type="ARBA" id="ARBA00023015"/>
    </source>
</evidence>
<keyword evidence="1" id="KW-0805">Transcription regulation</keyword>
<evidence type="ECO:0000256" key="2">
    <source>
        <dbReference type="ARBA" id="ARBA00023125"/>
    </source>
</evidence>